<comment type="caution">
    <text evidence="1">The sequence shown here is derived from an EMBL/GenBank/DDBJ whole genome shotgun (WGS) entry which is preliminary data.</text>
</comment>
<reference evidence="1" key="1">
    <citation type="journal article" date="2020" name="Nat. Commun.">
        <title>Large-scale genome sequencing of mycorrhizal fungi provides insights into the early evolution of symbiotic traits.</title>
        <authorList>
            <person name="Miyauchi S."/>
            <person name="Kiss E."/>
            <person name="Kuo A."/>
            <person name="Drula E."/>
            <person name="Kohler A."/>
            <person name="Sanchez-Garcia M."/>
            <person name="Morin E."/>
            <person name="Andreopoulos B."/>
            <person name="Barry K.W."/>
            <person name="Bonito G."/>
            <person name="Buee M."/>
            <person name="Carver A."/>
            <person name="Chen C."/>
            <person name="Cichocki N."/>
            <person name="Clum A."/>
            <person name="Culley D."/>
            <person name="Crous P.W."/>
            <person name="Fauchery L."/>
            <person name="Girlanda M."/>
            <person name="Hayes R.D."/>
            <person name="Keri Z."/>
            <person name="LaButti K."/>
            <person name="Lipzen A."/>
            <person name="Lombard V."/>
            <person name="Magnuson J."/>
            <person name="Maillard F."/>
            <person name="Murat C."/>
            <person name="Nolan M."/>
            <person name="Ohm R.A."/>
            <person name="Pangilinan J."/>
            <person name="Pereira M.F."/>
            <person name="Perotto S."/>
            <person name="Peter M."/>
            <person name="Pfister S."/>
            <person name="Riley R."/>
            <person name="Sitrit Y."/>
            <person name="Stielow J.B."/>
            <person name="Szollosi G."/>
            <person name="Zifcakova L."/>
            <person name="Stursova M."/>
            <person name="Spatafora J.W."/>
            <person name="Tedersoo L."/>
            <person name="Vaario L.M."/>
            <person name="Yamada A."/>
            <person name="Yan M."/>
            <person name="Wang P."/>
            <person name="Xu J."/>
            <person name="Bruns T."/>
            <person name="Baldrian P."/>
            <person name="Vilgalys R."/>
            <person name="Dunand C."/>
            <person name="Henrissat B."/>
            <person name="Grigoriev I.V."/>
            <person name="Hibbett D."/>
            <person name="Nagy L.G."/>
            <person name="Martin F.M."/>
        </authorList>
    </citation>
    <scope>NUCLEOTIDE SEQUENCE</scope>
    <source>
        <strain evidence="1">UH-Tt-Lm1</strain>
    </source>
</reference>
<protein>
    <submittedName>
        <fullName evidence="1">Uncharacterized protein</fullName>
    </submittedName>
</protein>
<evidence type="ECO:0000313" key="2">
    <source>
        <dbReference type="Proteomes" id="UP000736335"/>
    </source>
</evidence>
<dbReference type="AlphaFoldDB" id="A0A9P6HMV8"/>
<accession>A0A9P6HMV8</accession>
<reference evidence="1" key="2">
    <citation type="submission" date="2020-11" db="EMBL/GenBank/DDBJ databases">
        <authorList>
            <consortium name="DOE Joint Genome Institute"/>
            <person name="Kuo A."/>
            <person name="Miyauchi S."/>
            <person name="Kiss E."/>
            <person name="Drula E."/>
            <person name="Kohler A."/>
            <person name="Sanchez-Garcia M."/>
            <person name="Andreopoulos B."/>
            <person name="Barry K.W."/>
            <person name="Bonito G."/>
            <person name="Buee M."/>
            <person name="Carver A."/>
            <person name="Chen C."/>
            <person name="Cichocki N."/>
            <person name="Clum A."/>
            <person name="Culley D."/>
            <person name="Crous P.W."/>
            <person name="Fauchery L."/>
            <person name="Girlanda M."/>
            <person name="Hayes R."/>
            <person name="Keri Z."/>
            <person name="Labutti K."/>
            <person name="Lipzen A."/>
            <person name="Lombard V."/>
            <person name="Magnuson J."/>
            <person name="Maillard F."/>
            <person name="Morin E."/>
            <person name="Murat C."/>
            <person name="Nolan M."/>
            <person name="Ohm R."/>
            <person name="Pangilinan J."/>
            <person name="Pereira M."/>
            <person name="Perotto S."/>
            <person name="Peter M."/>
            <person name="Riley R."/>
            <person name="Sitrit Y."/>
            <person name="Stielow B."/>
            <person name="Szollosi G."/>
            <person name="Zifcakova L."/>
            <person name="Stursova M."/>
            <person name="Spatafora J.W."/>
            <person name="Tedersoo L."/>
            <person name="Vaario L.-M."/>
            <person name="Yamada A."/>
            <person name="Yan M."/>
            <person name="Wang P."/>
            <person name="Xu J."/>
            <person name="Bruns T."/>
            <person name="Baldrian P."/>
            <person name="Vilgalys R."/>
            <person name="Henrissat B."/>
            <person name="Grigoriev I.V."/>
            <person name="Hibbett D."/>
            <person name="Nagy L.G."/>
            <person name="Martin F.M."/>
        </authorList>
    </citation>
    <scope>NUCLEOTIDE SEQUENCE</scope>
    <source>
        <strain evidence="1">UH-Tt-Lm1</strain>
    </source>
</reference>
<sequence>MEFAEPISPGSVLPPSEVVRVVVDGKEFEITDSQTALLASGKLWETEDGSYVLPDEWNVHPSQFSALFDLLHSKTKRPLENFDDIASVLTLSSPSRLNLPDIYAIAKESLSSFFPHTPTPYYEFGQSEEALVLAIEHDVKPVQKTLYYALITHSDIGVEGEDSSEPHEIHPILSSHPELVKTCQHLQSKLISHFTPVLFTVSTAGHMACTDALADHWMASVIGPALSDPTGGVSAPIEALQKIREINWKELDLCEECVQDKREEWKGEVDTIWEKMDEWLGIIPYRMVSSLEEHNAP</sequence>
<name>A0A9P6HMV8_9AGAM</name>
<dbReference type="OrthoDB" id="3249359at2759"/>
<proteinExistence type="predicted"/>
<dbReference type="Proteomes" id="UP000736335">
    <property type="component" value="Unassembled WGS sequence"/>
</dbReference>
<evidence type="ECO:0000313" key="1">
    <source>
        <dbReference type="EMBL" id="KAF9789770.1"/>
    </source>
</evidence>
<keyword evidence="2" id="KW-1185">Reference proteome</keyword>
<gene>
    <name evidence="1" type="ORF">BJ322DRAFT_1044110</name>
</gene>
<dbReference type="EMBL" id="WIUZ02000003">
    <property type="protein sequence ID" value="KAF9789770.1"/>
    <property type="molecule type" value="Genomic_DNA"/>
</dbReference>
<organism evidence="1 2">
    <name type="scientific">Thelephora terrestris</name>
    <dbReference type="NCBI Taxonomy" id="56493"/>
    <lineage>
        <taxon>Eukaryota</taxon>
        <taxon>Fungi</taxon>
        <taxon>Dikarya</taxon>
        <taxon>Basidiomycota</taxon>
        <taxon>Agaricomycotina</taxon>
        <taxon>Agaricomycetes</taxon>
        <taxon>Thelephorales</taxon>
        <taxon>Thelephoraceae</taxon>
        <taxon>Thelephora</taxon>
    </lineage>
</organism>